<name>A0AB34QUV5_BACPU</name>
<reference evidence="1 2" key="1">
    <citation type="submission" date="2014-12" db="EMBL/GenBank/DDBJ databases">
        <title>Draft Genome Sequences of Five Spore-Forming Food Isolates of Bacillus pumilus.</title>
        <authorList>
            <person name="de Jong A."/>
            <person name="van Heel A.J."/>
            <person name="Montalban-Lopez M."/>
            <person name="Krawczyk A.O."/>
            <person name="Berendsen E.M."/>
            <person name="Wells-Bennik M."/>
            <person name="Kuipers O.P."/>
        </authorList>
    </citation>
    <scope>NUCLEOTIDE SEQUENCE [LARGE SCALE GENOMIC DNA]</scope>
    <source>
        <strain evidence="1 2">B4127</strain>
    </source>
</reference>
<accession>A0AB34QUV5</accession>
<evidence type="ECO:0000313" key="2">
    <source>
        <dbReference type="Proteomes" id="UP000031978"/>
    </source>
</evidence>
<protein>
    <submittedName>
        <fullName evidence="1">Uncharacterized protein</fullName>
    </submittedName>
</protein>
<evidence type="ECO:0000313" key="1">
    <source>
        <dbReference type="EMBL" id="KIL19031.1"/>
    </source>
</evidence>
<proteinExistence type="predicted"/>
<sequence length="54" mass="6491">MYPFSSLKKLRPVQQHIASPFIIWMKREAYETTNRYFHYKKGGRPITLDRSSTD</sequence>
<comment type="caution">
    <text evidence="1">The sequence shown here is derived from an EMBL/GenBank/DDBJ whole genome shotgun (WGS) entry which is preliminary data.</text>
</comment>
<dbReference type="Proteomes" id="UP000031978">
    <property type="component" value="Unassembled WGS sequence"/>
</dbReference>
<organism evidence="1 2">
    <name type="scientific">Bacillus pumilus</name>
    <name type="common">Bacillus mesentericus</name>
    <dbReference type="NCBI Taxonomy" id="1408"/>
    <lineage>
        <taxon>Bacteria</taxon>
        <taxon>Bacillati</taxon>
        <taxon>Bacillota</taxon>
        <taxon>Bacilli</taxon>
        <taxon>Bacillales</taxon>
        <taxon>Bacillaceae</taxon>
        <taxon>Bacillus</taxon>
    </lineage>
</organism>
<dbReference type="AlphaFoldDB" id="A0AB34QUV5"/>
<gene>
    <name evidence="1" type="ORF">B4127_0966</name>
</gene>
<dbReference type="EMBL" id="JXCL01000021">
    <property type="protein sequence ID" value="KIL19031.1"/>
    <property type="molecule type" value="Genomic_DNA"/>
</dbReference>